<proteinExistence type="predicted"/>
<dbReference type="Pfam" id="PF15869">
    <property type="entry name" value="TolB_like"/>
    <property type="match status" value="1"/>
</dbReference>
<organism evidence="1 2">
    <name type="scientific">Bacteroides fragilis str. 3998T(B)3</name>
    <dbReference type="NCBI Taxonomy" id="1339316"/>
    <lineage>
        <taxon>Bacteria</taxon>
        <taxon>Pseudomonadati</taxon>
        <taxon>Bacteroidota</taxon>
        <taxon>Bacteroidia</taxon>
        <taxon>Bacteroidales</taxon>
        <taxon>Bacteroidaceae</taxon>
        <taxon>Bacteroides</taxon>
    </lineage>
</organism>
<name>A0A015XIQ8_BACFG</name>
<dbReference type="EMBL" id="JGDB01000016">
    <property type="protein sequence ID" value="EXY92500.1"/>
    <property type="molecule type" value="Genomic_DNA"/>
</dbReference>
<sequence>MIKRPYLSFTLLLLLSMCILGGCEKEKSHTVLELFSESQSLSPKKDFYVNEDSIAIIEGLSCDGKNLIVNDYHSGCCYTLFDKKSGEYIARFGTIGQGPAELPSPCYGYLTESDFTVFDDQTRIVMKYSLDSLRNSRKKDGSPVRLAQYKIPEAQISKLIAIDDTTFLCAGTYKSRFQYLLFNKNDSVLDYGVDVYNTADSAFQTYTRYLSNQGNLVMNPEKHTFAGSINFSSNIDFFEIVNNKIELIKSLRLGDPINKPVNEEGIYYVDLTENTQTGYIDLSATSKYVYALYSDKKMYENSRKSDTVLVFDWDGNPIKKYSLDTDAYYIAVDSTQQSLFAAVKNSSSGWKIICYALD</sequence>
<dbReference type="Proteomes" id="UP000020773">
    <property type="component" value="Unassembled WGS sequence"/>
</dbReference>
<evidence type="ECO:0008006" key="3">
    <source>
        <dbReference type="Google" id="ProtNLM"/>
    </source>
</evidence>
<reference evidence="1 2" key="1">
    <citation type="submission" date="2014-02" db="EMBL/GenBank/DDBJ databases">
        <authorList>
            <person name="Sears C."/>
            <person name="Carroll K."/>
            <person name="Sack B.R."/>
            <person name="Qadri F."/>
            <person name="Myers L.L."/>
            <person name="Chung G.-T."/>
            <person name="Escheverria P."/>
            <person name="Fraser C.M."/>
            <person name="Sadzewicz L."/>
            <person name="Shefchek K.A."/>
            <person name="Tallon L."/>
            <person name="Das S.P."/>
            <person name="Daugherty S."/>
            <person name="Mongodin E.F."/>
        </authorList>
    </citation>
    <scope>NUCLEOTIDE SEQUENCE [LARGE SCALE GENOMIC DNA]</scope>
    <source>
        <strain evidence="2">3998T(B)3</strain>
    </source>
</reference>
<comment type="caution">
    <text evidence="1">The sequence shown here is derived from an EMBL/GenBank/DDBJ whole genome shotgun (WGS) entry which is preliminary data.</text>
</comment>
<evidence type="ECO:0000313" key="1">
    <source>
        <dbReference type="EMBL" id="EXY92500.1"/>
    </source>
</evidence>
<dbReference type="RefSeq" id="WP_032577475.1">
    <property type="nucleotide sequence ID" value="NZ_JGDB01000016.1"/>
</dbReference>
<dbReference type="AlphaFoldDB" id="A0A015XIQ8"/>
<dbReference type="PROSITE" id="PS51257">
    <property type="entry name" value="PROKAR_LIPOPROTEIN"/>
    <property type="match status" value="1"/>
</dbReference>
<dbReference type="SUPFAM" id="SSF50969">
    <property type="entry name" value="YVTN repeat-like/Quinoprotein amine dehydrogenase"/>
    <property type="match status" value="1"/>
</dbReference>
<dbReference type="PATRIC" id="fig|1339316.3.peg.730"/>
<evidence type="ECO:0000313" key="2">
    <source>
        <dbReference type="Proteomes" id="UP000020773"/>
    </source>
</evidence>
<accession>A0A015XIQ8</accession>
<protein>
    <recommendedName>
        <fullName evidence="3">TolB-like 6-blade propeller-like</fullName>
    </recommendedName>
</protein>
<dbReference type="InterPro" id="IPR011044">
    <property type="entry name" value="Quino_amine_DH_bsu"/>
</dbReference>
<gene>
    <name evidence="1" type="ORF">M125_0742</name>
</gene>